<evidence type="ECO:0000313" key="3">
    <source>
        <dbReference type="Proteomes" id="UP000324298"/>
    </source>
</evidence>
<comment type="caution">
    <text evidence="2">The sequence shown here is derived from an EMBL/GenBank/DDBJ whole genome shotgun (WGS) entry which is preliminary data.</text>
</comment>
<sequence length="387" mass="42993">MALKIRIAYLIDTISSDKAGTEKQLLNIIERLDRDVFEITLVCLHESPWMLRNRLPCEVLSLGYRGFLKPGFPAVMWRYLRVLNSRRFDVVQTFFEDSIFVGFLGKVLSQNKHSLIVSRRDLGLGSDEPGYHWIYKSIMPLIFGFIDGIATNAMAIKTNLIEQEKASPEKIQVIGNGIDVPVFSRNIPSIIQQYQSVIWLGIVANLKPVKRIDIFLRALAYIKDNGSGERVRAVVLGEGRLRPELVQLASDLGIAEQVHFAGALDNVNDYLHCIDIAVLCSDKEGLSNAILEYMACGLPVVVTGAGGNGELVDETNGECVPTGDPEALAKSLVKLIEAPQLRNKLGANSLEKVRQNFTWGKIIPQWESYYRSLVPKQVPGSDLIGEG</sequence>
<feature type="domain" description="Glycosyltransferase subfamily 4-like N-terminal" evidence="1">
    <location>
        <begin position="20"/>
        <end position="180"/>
    </location>
</feature>
<dbReference type="Pfam" id="PF13692">
    <property type="entry name" value="Glyco_trans_1_4"/>
    <property type="match status" value="1"/>
</dbReference>
<dbReference type="SUPFAM" id="SSF53756">
    <property type="entry name" value="UDP-Glycosyltransferase/glycogen phosphorylase"/>
    <property type="match status" value="1"/>
</dbReference>
<keyword evidence="2" id="KW-0808">Transferase</keyword>
<dbReference type="Proteomes" id="UP000324298">
    <property type="component" value="Unassembled WGS sequence"/>
</dbReference>
<dbReference type="RefSeq" id="WP_149308029.1">
    <property type="nucleotide sequence ID" value="NZ_SRSD01000007.1"/>
</dbReference>
<dbReference type="OrthoDB" id="5490278at2"/>
<dbReference type="GO" id="GO:0016757">
    <property type="term" value="F:glycosyltransferase activity"/>
    <property type="evidence" value="ECO:0007669"/>
    <property type="project" value="UniProtKB-ARBA"/>
</dbReference>
<gene>
    <name evidence="2" type="ORF">ET418_12675</name>
</gene>
<accession>A0A5A9XDI0</accession>
<evidence type="ECO:0000259" key="1">
    <source>
        <dbReference type="Pfam" id="PF13439"/>
    </source>
</evidence>
<dbReference type="PANTHER" id="PTHR12526">
    <property type="entry name" value="GLYCOSYLTRANSFERASE"/>
    <property type="match status" value="1"/>
</dbReference>
<reference evidence="2 3" key="1">
    <citation type="submission" date="2019-04" db="EMBL/GenBank/DDBJ databases">
        <title>Geobacter ruber sp. nov., ferric-reducing bacteria isolated from paddy soil.</title>
        <authorList>
            <person name="Xu Z."/>
            <person name="Masuda Y."/>
            <person name="Itoh H."/>
            <person name="Senoo K."/>
        </authorList>
    </citation>
    <scope>NUCLEOTIDE SEQUENCE [LARGE SCALE GENOMIC DNA]</scope>
    <source>
        <strain evidence="2 3">Red88</strain>
    </source>
</reference>
<keyword evidence="3" id="KW-1185">Reference proteome</keyword>
<dbReference type="Pfam" id="PF13439">
    <property type="entry name" value="Glyco_transf_4"/>
    <property type="match status" value="1"/>
</dbReference>
<dbReference type="Gene3D" id="3.40.50.2000">
    <property type="entry name" value="Glycogen Phosphorylase B"/>
    <property type="match status" value="2"/>
</dbReference>
<evidence type="ECO:0000313" key="2">
    <source>
        <dbReference type="EMBL" id="KAA0890505.1"/>
    </source>
</evidence>
<protein>
    <submittedName>
        <fullName evidence="2">Glycosyltransferase</fullName>
    </submittedName>
</protein>
<name>A0A5A9XDI0_9BACT</name>
<dbReference type="AlphaFoldDB" id="A0A5A9XDI0"/>
<organism evidence="2 3">
    <name type="scientific">Oryzomonas rubra</name>
    <dbReference type="NCBI Taxonomy" id="2509454"/>
    <lineage>
        <taxon>Bacteria</taxon>
        <taxon>Pseudomonadati</taxon>
        <taxon>Thermodesulfobacteriota</taxon>
        <taxon>Desulfuromonadia</taxon>
        <taxon>Geobacterales</taxon>
        <taxon>Geobacteraceae</taxon>
        <taxon>Oryzomonas</taxon>
    </lineage>
</organism>
<dbReference type="InterPro" id="IPR028098">
    <property type="entry name" value="Glyco_trans_4-like_N"/>
</dbReference>
<proteinExistence type="predicted"/>
<dbReference type="EMBL" id="SRSD01000007">
    <property type="protein sequence ID" value="KAA0890505.1"/>
    <property type="molecule type" value="Genomic_DNA"/>
</dbReference>